<feature type="compositionally biased region" description="Low complexity" evidence="1">
    <location>
        <begin position="440"/>
        <end position="452"/>
    </location>
</feature>
<gene>
    <name evidence="3" type="ORF">KUF71_003227</name>
</gene>
<comment type="caution">
    <text evidence="3">The sequence shown here is derived from an EMBL/GenBank/DDBJ whole genome shotgun (WGS) entry which is preliminary data.</text>
</comment>
<organism evidence="3 4">
    <name type="scientific">Frankliniella fusca</name>
    <dbReference type="NCBI Taxonomy" id="407009"/>
    <lineage>
        <taxon>Eukaryota</taxon>
        <taxon>Metazoa</taxon>
        <taxon>Ecdysozoa</taxon>
        <taxon>Arthropoda</taxon>
        <taxon>Hexapoda</taxon>
        <taxon>Insecta</taxon>
        <taxon>Pterygota</taxon>
        <taxon>Neoptera</taxon>
        <taxon>Paraneoptera</taxon>
        <taxon>Thysanoptera</taxon>
        <taxon>Terebrantia</taxon>
        <taxon>Thripoidea</taxon>
        <taxon>Thripidae</taxon>
        <taxon>Frankliniella</taxon>
    </lineage>
</organism>
<reference evidence="3" key="1">
    <citation type="submission" date="2021-07" db="EMBL/GenBank/DDBJ databases">
        <authorList>
            <person name="Catto M.A."/>
            <person name="Jacobson A."/>
            <person name="Kennedy G."/>
            <person name="Labadie P."/>
            <person name="Hunt B.G."/>
            <person name="Srinivasan R."/>
        </authorList>
    </citation>
    <scope>NUCLEOTIDE SEQUENCE</scope>
    <source>
        <strain evidence="3">PL_HMW_Pooled</strain>
        <tissue evidence="3">Head</tissue>
    </source>
</reference>
<feature type="compositionally biased region" description="Pro residues" evidence="1">
    <location>
        <begin position="298"/>
        <end position="316"/>
    </location>
</feature>
<keyword evidence="2" id="KW-0812">Transmembrane</keyword>
<protein>
    <submittedName>
        <fullName evidence="3">Galectin-3</fullName>
    </submittedName>
</protein>
<evidence type="ECO:0000313" key="3">
    <source>
        <dbReference type="EMBL" id="KAK3908095.1"/>
    </source>
</evidence>
<dbReference type="Proteomes" id="UP001219518">
    <property type="component" value="Unassembled WGS sequence"/>
</dbReference>
<sequence>MVGSWVVMVVVERMETDMHVLVLIAVVDVVDVELDRGGRRPPVRVDGRGWRRVWVVLHALLLFVVVLRLVVAEGRLLLLEVVFVHLVHHLAPVELRKSVLLGVLGLLGGRFVVAVPRRPGAGPVLDRAEVHVSGLWRVPGGQGVRPVGKVLVLVHILVVIVTAGPGGQDVHGRLVGRGRRGVVTEVVLVVVGVLLGVPLRRLQLEVGGGDERRVEVAALLCQRLPLLLLELGRSVAGESRVEVAVVHLHQPVDGVHVHAARCRQQSRFLPRSSECYWSAAVEDSVEDGDDVSAGAAGPPLPPETPPGSTPDAPMGPPAATASGTCPGPGSGPGADELTTATSTIGTVGTAASGGAGGAPAAGNAVVVAAGGSGGAGVAGDVVGGAEDGVRDGAAGGVQDEGPAFAVSGAASGGAGDRDAGVNEGGSGGEFESTPGGVTEGDAAAPTAPTAAGGKPGPELVMPVVGNPAAVGDEAGVPPGPACDPGGGGGIAPAAAPGTGGGESSPTTGAADPPPTAAAAVELDIRKE</sequence>
<evidence type="ECO:0000256" key="1">
    <source>
        <dbReference type="SAM" id="MobiDB-lite"/>
    </source>
</evidence>
<dbReference type="AlphaFoldDB" id="A0AAE1GR80"/>
<evidence type="ECO:0000256" key="2">
    <source>
        <dbReference type="SAM" id="Phobius"/>
    </source>
</evidence>
<name>A0AAE1GR80_9NEOP</name>
<keyword evidence="2" id="KW-1133">Transmembrane helix</keyword>
<keyword evidence="4" id="KW-1185">Reference proteome</keyword>
<proteinExistence type="predicted"/>
<accession>A0AAE1GR80</accession>
<feature type="region of interest" description="Disordered" evidence="1">
    <location>
        <begin position="390"/>
        <end position="527"/>
    </location>
</feature>
<evidence type="ECO:0000313" key="4">
    <source>
        <dbReference type="Proteomes" id="UP001219518"/>
    </source>
</evidence>
<keyword evidence="2" id="KW-0472">Membrane</keyword>
<feature type="transmembrane region" description="Helical" evidence="2">
    <location>
        <begin position="55"/>
        <end position="78"/>
    </location>
</feature>
<feature type="region of interest" description="Disordered" evidence="1">
    <location>
        <begin position="286"/>
        <end position="339"/>
    </location>
</feature>
<reference evidence="3" key="2">
    <citation type="journal article" date="2023" name="BMC Genomics">
        <title>Pest status, molecular evolution, and epigenetic factors derived from the genome assembly of Frankliniella fusca, a thysanopteran phytovirus vector.</title>
        <authorList>
            <person name="Catto M.A."/>
            <person name="Labadie P.E."/>
            <person name="Jacobson A.L."/>
            <person name="Kennedy G.G."/>
            <person name="Srinivasan R."/>
            <person name="Hunt B.G."/>
        </authorList>
    </citation>
    <scope>NUCLEOTIDE SEQUENCE</scope>
    <source>
        <strain evidence="3">PL_HMW_Pooled</strain>
    </source>
</reference>
<dbReference type="EMBL" id="JAHWGI010000027">
    <property type="protein sequence ID" value="KAK3908095.1"/>
    <property type="molecule type" value="Genomic_DNA"/>
</dbReference>